<evidence type="ECO:0000259" key="4">
    <source>
        <dbReference type="PROSITE" id="PS51782"/>
    </source>
</evidence>
<dbReference type="RefSeq" id="WP_198502269.1">
    <property type="nucleotide sequence ID" value="NZ_CP065959.1"/>
</dbReference>
<dbReference type="InterPro" id="IPR023346">
    <property type="entry name" value="Lysozyme-like_dom_sf"/>
</dbReference>
<name>A0A7T4PE23_9ACTN</name>
<feature type="compositionally biased region" description="Low complexity" evidence="3">
    <location>
        <begin position="1"/>
        <end position="24"/>
    </location>
</feature>
<feature type="region of interest" description="Disordered" evidence="3">
    <location>
        <begin position="1"/>
        <end position="31"/>
    </location>
</feature>
<dbReference type="Gene3D" id="1.10.530.10">
    <property type="match status" value="1"/>
</dbReference>
<dbReference type="PROSITE" id="PS51782">
    <property type="entry name" value="LYSM"/>
    <property type="match status" value="1"/>
</dbReference>
<dbReference type="InterPro" id="IPR010618">
    <property type="entry name" value="RPF"/>
</dbReference>
<evidence type="ECO:0000313" key="5">
    <source>
        <dbReference type="EMBL" id="QQC88538.1"/>
    </source>
</evidence>
<dbReference type="AlphaFoldDB" id="A0A7T4PE23"/>
<dbReference type="InterPro" id="IPR036779">
    <property type="entry name" value="LysM_dom_sf"/>
</dbReference>
<dbReference type="CDD" id="cd13925">
    <property type="entry name" value="RPF"/>
    <property type="match status" value="1"/>
</dbReference>
<dbReference type="Proteomes" id="UP000596130">
    <property type="component" value="Chromosome"/>
</dbReference>
<dbReference type="SMART" id="SM00257">
    <property type="entry name" value="LysM"/>
    <property type="match status" value="1"/>
</dbReference>
<evidence type="ECO:0000313" key="6">
    <source>
        <dbReference type="Proteomes" id="UP000596130"/>
    </source>
</evidence>
<dbReference type="CDD" id="cd00118">
    <property type="entry name" value="LysM"/>
    <property type="match status" value="1"/>
</dbReference>
<dbReference type="InterPro" id="IPR018392">
    <property type="entry name" value="LysM"/>
</dbReference>
<dbReference type="EMBL" id="CP065959">
    <property type="protein sequence ID" value="QQC88538.1"/>
    <property type="molecule type" value="Genomic_DNA"/>
</dbReference>
<organism evidence="5 6">
    <name type="scientific">Streptomyces alfalfae</name>
    <dbReference type="NCBI Taxonomy" id="1642299"/>
    <lineage>
        <taxon>Bacteria</taxon>
        <taxon>Bacillati</taxon>
        <taxon>Actinomycetota</taxon>
        <taxon>Actinomycetes</taxon>
        <taxon>Kitasatosporales</taxon>
        <taxon>Streptomycetaceae</taxon>
        <taxon>Streptomyces</taxon>
    </lineage>
</organism>
<evidence type="ECO:0000256" key="3">
    <source>
        <dbReference type="SAM" id="MobiDB-lite"/>
    </source>
</evidence>
<dbReference type="SUPFAM" id="SSF53955">
    <property type="entry name" value="Lysozyme-like"/>
    <property type="match status" value="1"/>
</dbReference>
<dbReference type="Pfam" id="PF01476">
    <property type="entry name" value="LysM"/>
    <property type="match status" value="1"/>
</dbReference>
<feature type="region of interest" description="Disordered" evidence="3">
    <location>
        <begin position="52"/>
        <end position="72"/>
    </location>
</feature>
<dbReference type="Gene3D" id="3.10.350.10">
    <property type="entry name" value="LysM domain"/>
    <property type="match status" value="1"/>
</dbReference>
<feature type="domain" description="LysM" evidence="4">
    <location>
        <begin position="181"/>
        <end position="230"/>
    </location>
</feature>
<accession>A0A7T4PE23</accession>
<protein>
    <submittedName>
        <fullName evidence="5">LysM peptidoglycan-binding domain-containing protein</fullName>
    </submittedName>
</protein>
<comment type="similarity">
    <text evidence="1">Belongs to the transglycosylase family. Rpf subfamily.</text>
</comment>
<dbReference type="GO" id="GO:0016787">
    <property type="term" value="F:hydrolase activity"/>
    <property type="evidence" value="ECO:0007669"/>
    <property type="project" value="UniProtKB-KW"/>
</dbReference>
<gene>
    <name evidence="5" type="ORF">I8755_09045</name>
</gene>
<evidence type="ECO:0000256" key="1">
    <source>
        <dbReference type="ARBA" id="ARBA00010830"/>
    </source>
</evidence>
<proteinExistence type="inferred from homology"/>
<keyword evidence="2" id="KW-0378">Hydrolase</keyword>
<evidence type="ECO:0000256" key="2">
    <source>
        <dbReference type="ARBA" id="ARBA00022801"/>
    </source>
</evidence>
<dbReference type="SUPFAM" id="SSF54106">
    <property type="entry name" value="LysM domain"/>
    <property type="match status" value="1"/>
</dbReference>
<dbReference type="Pfam" id="PF06737">
    <property type="entry name" value="Transglycosylas"/>
    <property type="match status" value="1"/>
</dbReference>
<sequence length="233" mass="25158">MHLTHSTHSTHLTQWTQWTHTTSTPRPPRRSRPLAVAVGAVLAVVALPPAAASAAPPTRPAAGPTAGAAAGPAAYRNSACSSDKGAWNCLAQCESNGRWNANTGNGYYGGLQFWQPTWEAYGGLQYAPRADLATRSEQIKVAEKLRLSQGWKAWPSCSRKLRIERFDRPEEPTRSSRGERRTHVVARGETLTSIARRYGVGGGWKDLYAANRAAVGSRPDLLPVGARLVIPKG</sequence>
<reference evidence="5 6" key="1">
    <citation type="submission" date="2020-12" db="EMBL/GenBank/DDBJ databases">
        <title>Identification and biosynthesis of polyene macrolides produced by Streptomyces alfalfae Men-myco-93-63.</title>
        <authorList>
            <person name="Liu D."/>
            <person name="Li Y."/>
            <person name="Liu L."/>
            <person name="Han X."/>
            <person name="Shen F."/>
        </authorList>
    </citation>
    <scope>NUCLEOTIDE SEQUENCE [LARGE SCALE GENOMIC DNA]</scope>
    <source>
        <strain evidence="5 6">Men-myco-93-63</strain>
    </source>
</reference>